<evidence type="ECO:0000256" key="5">
    <source>
        <dbReference type="SAM" id="MobiDB-lite"/>
    </source>
</evidence>
<keyword evidence="8" id="KW-1185">Reference proteome</keyword>
<gene>
    <name evidence="7" type="primary">ZSWIM2</name>
    <name evidence="7" type="ORF">BLAG_LOCUS23692</name>
</gene>
<evidence type="ECO:0000256" key="3">
    <source>
        <dbReference type="ARBA" id="ARBA00022833"/>
    </source>
</evidence>
<dbReference type="GO" id="GO:0008270">
    <property type="term" value="F:zinc ion binding"/>
    <property type="evidence" value="ECO:0007669"/>
    <property type="project" value="UniProtKB-KW"/>
</dbReference>
<evidence type="ECO:0000313" key="8">
    <source>
        <dbReference type="Proteomes" id="UP000838412"/>
    </source>
</evidence>
<evidence type="ECO:0000256" key="1">
    <source>
        <dbReference type="ARBA" id="ARBA00022723"/>
    </source>
</evidence>
<keyword evidence="3" id="KW-0862">Zinc</keyword>
<organism evidence="7 8">
    <name type="scientific">Branchiostoma lanceolatum</name>
    <name type="common">Common lancelet</name>
    <name type="synonym">Amphioxus lanceolatum</name>
    <dbReference type="NCBI Taxonomy" id="7740"/>
    <lineage>
        <taxon>Eukaryota</taxon>
        <taxon>Metazoa</taxon>
        <taxon>Chordata</taxon>
        <taxon>Cephalochordata</taxon>
        <taxon>Leptocardii</taxon>
        <taxon>Amphioxiformes</taxon>
        <taxon>Branchiostomatidae</taxon>
        <taxon>Branchiostoma</taxon>
    </lineage>
</organism>
<dbReference type="Gene3D" id="3.30.40.10">
    <property type="entry name" value="Zinc/RING finger domain, C3HC4 (zinc finger)"/>
    <property type="match status" value="2"/>
</dbReference>
<dbReference type="GO" id="GO:0061630">
    <property type="term" value="F:ubiquitin protein ligase activity"/>
    <property type="evidence" value="ECO:0007669"/>
    <property type="project" value="TreeGrafter"/>
</dbReference>
<dbReference type="GO" id="GO:0006511">
    <property type="term" value="P:ubiquitin-dependent protein catabolic process"/>
    <property type="evidence" value="ECO:0007669"/>
    <property type="project" value="TreeGrafter"/>
</dbReference>
<keyword evidence="1" id="KW-0479">Metal-binding</keyword>
<dbReference type="EMBL" id="OV696693">
    <property type="protein sequence ID" value="CAH1271838.1"/>
    <property type="molecule type" value="Genomic_DNA"/>
</dbReference>
<proteinExistence type="predicted"/>
<evidence type="ECO:0000256" key="4">
    <source>
        <dbReference type="PROSITE-ProRule" id="PRU00175"/>
    </source>
</evidence>
<accession>A0A8K0EZK1</accession>
<feature type="domain" description="RING-type" evidence="6">
    <location>
        <begin position="612"/>
        <end position="653"/>
    </location>
</feature>
<dbReference type="Pfam" id="PF13639">
    <property type="entry name" value="zf-RING_2"/>
    <property type="match status" value="2"/>
</dbReference>
<dbReference type="PANTHER" id="PTHR45931">
    <property type="entry name" value="SI:CH211-59O9.10"/>
    <property type="match status" value="1"/>
</dbReference>
<protein>
    <submittedName>
        <fullName evidence="7">ZSWIM2 protein</fullName>
    </submittedName>
</protein>
<evidence type="ECO:0000256" key="2">
    <source>
        <dbReference type="ARBA" id="ARBA00022771"/>
    </source>
</evidence>
<feature type="domain" description="RING-type" evidence="6">
    <location>
        <begin position="481"/>
        <end position="522"/>
    </location>
</feature>
<dbReference type="InterPro" id="IPR051834">
    <property type="entry name" value="RING_finger_E3_ligase"/>
</dbReference>
<dbReference type="AlphaFoldDB" id="A0A8K0EZK1"/>
<evidence type="ECO:0000259" key="6">
    <source>
        <dbReference type="PROSITE" id="PS50089"/>
    </source>
</evidence>
<name>A0A8K0EZK1_BRALA</name>
<dbReference type="InterPro" id="IPR013083">
    <property type="entry name" value="Znf_RING/FYVE/PHD"/>
</dbReference>
<dbReference type="SUPFAM" id="SSF57850">
    <property type="entry name" value="RING/U-box"/>
    <property type="match status" value="2"/>
</dbReference>
<evidence type="ECO:0000313" key="7">
    <source>
        <dbReference type="EMBL" id="CAH1271838.1"/>
    </source>
</evidence>
<feature type="region of interest" description="Disordered" evidence="5">
    <location>
        <begin position="186"/>
        <end position="217"/>
    </location>
</feature>
<dbReference type="Proteomes" id="UP000838412">
    <property type="component" value="Chromosome 8"/>
</dbReference>
<dbReference type="PANTHER" id="PTHR45931:SF3">
    <property type="entry name" value="RING ZINC FINGER-CONTAINING PROTEIN"/>
    <property type="match status" value="1"/>
</dbReference>
<reference evidence="7" key="1">
    <citation type="submission" date="2022-01" db="EMBL/GenBank/DDBJ databases">
        <authorList>
            <person name="Braso-Vives M."/>
        </authorList>
    </citation>
    <scope>NUCLEOTIDE SEQUENCE</scope>
</reference>
<dbReference type="InterPro" id="IPR001841">
    <property type="entry name" value="Znf_RING"/>
</dbReference>
<sequence length="658" mass="74669">MGVNSGECISASSRQDVSTAVGRSVLKGEGQSRNARHLNMAYAERRDNTKCVRRVSLDTQVCGSEGSEDQAKKRRKFRPAAELCSFNIERPARAFSFTQEELPPYTATSDHDLSDYEEFEDSTIIVRGKPRLRACAKNKTTRARRLLKEKHYYIGGDTPVVACVKKTNAVRNENIKVAAKKRNVKKRLSVKHIDRHSQRGDNSAQGNQETKEEDQEGAIVPGLRTVHDVPVMLGVLDDVFNQCASSARVNMAALRDLDKLCKEERRVRTAKEKRKLQRQQRRAFTRVKEALCARENELYIPDSLRNIKESSRGPERVVLTTREASHNTALQRIQAGLNPNLTYHDIIFLLKAHVMHVARDNKKKMGRSKKVEAQKKLRKIGKKLSCKELRHLVVHVKETERDPSRRQKQKLQKYELRREDLPSSADQSMERLVDLQHRDLTPEDYELLLLLDDSVAPKTVSSKTIRDLKTLRVESSSDAPCAICFDPYEVGQIQKVLNCGHTFHVQCITLWLTNCSSACPLDGIDVTAEPLTDTQVEKQDATQVGLVLDPTSDAVDPALREVAQLQRRDLTPEDYDMLLRLDERVEPKTIEPTRVDDLETQVVEMLVIGDNCAICMEHYELGQTKKILPCKHGFHIVCIENWLKNCSTLCPLDGEPLV</sequence>
<dbReference type="OrthoDB" id="8062037at2759"/>
<keyword evidence="2 4" id="KW-0863">Zinc-finger</keyword>
<dbReference type="PROSITE" id="PS50089">
    <property type="entry name" value="ZF_RING_2"/>
    <property type="match status" value="2"/>
</dbReference>
<dbReference type="SMART" id="SM00184">
    <property type="entry name" value="RING"/>
    <property type="match status" value="2"/>
</dbReference>
<dbReference type="GO" id="GO:0005634">
    <property type="term" value="C:nucleus"/>
    <property type="evidence" value="ECO:0007669"/>
    <property type="project" value="TreeGrafter"/>
</dbReference>